<feature type="region of interest" description="Disordered" evidence="1">
    <location>
        <begin position="1"/>
        <end position="43"/>
    </location>
</feature>
<accession>A0A5B7DN38</accession>
<name>A0A5B7DN38_PORTR</name>
<dbReference type="Proteomes" id="UP000324222">
    <property type="component" value="Unassembled WGS sequence"/>
</dbReference>
<sequence length="75" mass="8485">MPRRHVMKQPRWSGISDMEHAGERSLPSKLVPHTTSRPLPPDGILEPNLLLWGTLDIGETRERVTTAPHQDFPPV</sequence>
<dbReference type="EMBL" id="VSRR010001093">
    <property type="protein sequence ID" value="MPC22489.1"/>
    <property type="molecule type" value="Genomic_DNA"/>
</dbReference>
<evidence type="ECO:0000313" key="2">
    <source>
        <dbReference type="EMBL" id="MPC22489.1"/>
    </source>
</evidence>
<proteinExistence type="predicted"/>
<organism evidence="2 3">
    <name type="scientific">Portunus trituberculatus</name>
    <name type="common">Swimming crab</name>
    <name type="synonym">Neptunus trituberculatus</name>
    <dbReference type="NCBI Taxonomy" id="210409"/>
    <lineage>
        <taxon>Eukaryota</taxon>
        <taxon>Metazoa</taxon>
        <taxon>Ecdysozoa</taxon>
        <taxon>Arthropoda</taxon>
        <taxon>Crustacea</taxon>
        <taxon>Multicrustacea</taxon>
        <taxon>Malacostraca</taxon>
        <taxon>Eumalacostraca</taxon>
        <taxon>Eucarida</taxon>
        <taxon>Decapoda</taxon>
        <taxon>Pleocyemata</taxon>
        <taxon>Brachyura</taxon>
        <taxon>Eubrachyura</taxon>
        <taxon>Portunoidea</taxon>
        <taxon>Portunidae</taxon>
        <taxon>Portuninae</taxon>
        <taxon>Portunus</taxon>
    </lineage>
</organism>
<evidence type="ECO:0000256" key="1">
    <source>
        <dbReference type="SAM" id="MobiDB-lite"/>
    </source>
</evidence>
<gene>
    <name evidence="2" type="ORF">E2C01_015504</name>
</gene>
<keyword evidence="3" id="KW-1185">Reference proteome</keyword>
<protein>
    <submittedName>
        <fullName evidence="2">Uncharacterized protein</fullName>
    </submittedName>
</protein>
<comment type="caution">
    <text evidence="2">The sequence shown here is derived from an EMBL/GenBank/DDBJ whole genome shotgun (WGS) entry which is preliminary data.</text>
</comment>
<evidence type="ECO:0000313" key="3">
    <source>
        <dbReference type="Proteomes" id="UP000324222"/>
    </source>
</evidence>
<reference evidence="2 3" key="1">
    <citation type="submission" date="2019-05" db="EMBL/GenBank/DDBJ databases">
        <title>Another draft genome of Portunus trituberculatus and its Hox gene families provides insights of decapod evolution.</title>
        <authorList>
            <person name="Jeong J.-H."/>
            <person name="Song I."/>
            <person name="Kim S."/>
            <person name="Choi T."/>
            <person name="Kim D."/>
            <person name="Ryu S."/>
            <person name="Kim W."/>
        </authorList>
    </citation>
    <scope>NUCLEOTIDE SEQUENCE [LARGE SCALE GENOMIC DNA]</scope>
    <source>
        <tissue evidence="2">Muscle</tissue>
    </source>
</reference>
<dbReference type="AlphaFoldDB" id="A0A5B7DN38"/>